<dbReference type="RefSeq" id="WP_194452955.1">
    <property type="nucleotide sequence ID" value="NZ_CP063849.1"/>
</dbReference>
<dbReference type="Proteomes" id="UP000593892">
    <property type="component" value="Chromosome"/>
</dbReference>
<protein>
    <submittedName>
        <fullName evidence="1">Uncharacterized protein</fullName>
    </submittedName>
</protein>
<proteinExistence type="predicted"/>
<accession>A0A7S7NX07</accession>
<dbReference type="EMBL" id="CP063849">
    <property type="protein sequence ID" value="QOY91301.1"/>
    <property type="molecule type" value="Genomic_DNA"/>
</dbReference>
<organism evidence="1 2">
    <name type="scientific">Paludibaculum fermentans</name>
    <dbReference type="NCBI Taxonomy" id="1473598"/>
    <lineage>
        <taxon>Bacteria</taxon>
        <taxon>Pseudomonadati</taxon>
        <taxon>Acidobacteriota</taxon>
        <taxon>Terriglobia</taxon>
        <taxon>Bryobacterales</taxon>
        <taxon>Bryobacteraceae</taxon>
        <taxon>Paludibaculum</taxon>
    </lineage>
</organism>
<reference evidence="1 2" key="1">
    <citation type="submission" date="2020-10" db="EMBL/GenBank/DDBJ databases">
        <title>Complete genome sequence of Paludibaculum fermentans P105T, a facultatively anaerobic acidobacterium capable of dissimilatory Fe(III) reduction.</title>
        <authorList>
            <person name="Dedysh S.N."/>
            <person name="Beletsky A.V."/>
            <person name="Kulichevskaya I.S."/>
            <person name="Mardanov A.V."/>
            <person name="Ravin N.V."/>
        </authorList>
    </citation>
    <scope>NUCLEOTIDE SEQUENCE [LARGE SCALE GENOMIC DNA]</scope>
    <source>
        <strain evidence="1 2">P105</strain>
    </source>
</reference>
<dbReference type="AlphaFoldDB" id="A0A7S7NX07"/>
<gene>
    <name evidence="1" type="ORF">IRI77_15535</name>
</gene>
<evidence type="ECO:0000313" key="2">
    <source>
        <dbReference type="Proteomes" id="UP000593892"/>
    </source>
</evidence>
<dbReference type="KEGG" id="pfer:IRI77_15535"/>
<sequence length="472" mass="53477">MRSAGPKALARRHEELLFQRAYPGSEEEALSADRQLSQIAGRVEALRASGRDLTPLEEYDTCGIAGSGITAVFSYGVARHLVRAHGDAVDIEWDAYECWEPLGRLLPQLLPLSAEDALVEAHVPYRDWVHAAAGTRPDLAWLMDAIETRWRGSRQRAERYDALQLPLRWNFGISTATRTLMRLPGKDLFLHTEPYLTRKDVSLDAIPKLPALPVRKLPRALGAVMLALARDTSAVRYRELHGFTWGDPRHVYEIDGGRGLKFYLSSVLPVHRLPLRACHSMSLWKNGVPVGYFEGLSLFERMEAGFNLYYTFRAGETAYLYTKVLQACHQMLGVTTFTLDPYQVGHENEEGLASGAFWFYRKLGYRSTDPAIRALTVKEEARIKKDARYRTPVETLRTLVAAPMVYELPGHETGDWDQFQLRRLGLRTADGSAPKLPRALGKAKATPEEIRYLELMRKDSRFRQQILELGRP</sequence>
<evidence type="ECO:0000313" key="1">
    <source>
        <dbReference type="EMBL" id="QOY91301.1"/>
    </source>
</evidence>
<name>A0A7S7NX07_PALFE</name>
<keyword evidence="2" id="KW-1185">Reference proteome</keyword>